<comment type="caution">
    <text evidence="1">The sequence shown here is derived from an EMBL/GenBank/DDBJ whole genome shotgun (WGS) entry which is preliminary data.</text>
</comment>
<protein>
    <submittedName>
        <fullName evidence="1">Uncharacterized protein</fullName>
    </submittedName>
</protein>
<keyword evidence="2" id="KW-1185">Reference proteome</keyword>
<name>A0A9N8MHK8_9FLAO</name>
<sequence length="116" mass="13126">MMKTLILIFTIFSVSAFGQQKRNFDLLTKDSLAVKNVNSILEYSKKSFSDFKSDLQHSSEINKNLNQLLVNTINFNTVINGQYVDRVSAGTFTNPRIDAVDRVGRTVMSIPVYKSK</sequence>
<organism evidence="1 2">
    <name type="scientific">Chryseobacterium aquaeductus</name>
    <dbReference type="NCBI Taxonomy" id="2675056"/>
    <lineage>
        <taxon>Bacteria</taxon>
        <taxon>Pseudomonadati</taxon>
        <taxon>Bacteroidota</taxon>
        <taxon>Flavobacteriia</taxon>
        <taxon>Flavobacteriales</taxon>
        <taxon>Weeksellaceae</taxon>
        <taxon>Chryseobacterium group</taxon>
        <taxon>Chryseobacterium</taxon>
    </lineage>
</organism>
<accession>A0A9N8MHK8</accession>
<proteinExistence type="predicted"/>
<dbReference type="Proteomes" id="UP000662618">
    <property type="component" value="Unassembled WGS sequence"/>
</dbReference>
<gene>
    <name evidence="1" type="ORF">CHRY9390_02353</name>
</gene>
<evidence type="ECO:0000313" key="1">
    <source>
        <dbReference type="EMBL" id="CAD7811419.1"/>
    </source>
</evidence>
<dbReference type="RefSeq" id="WP_162088628.1">
    <property type="nucleotide sequence ID" value="NZ_CAJIMS010000001.1"/>
</dbReference>
<dbReference type="EMBL" id="CAJIMS010000001">
    <property type="protein sequence ID" value="CAD7811419.1"/>
    <property type="molecule type" value="Genomic_DNA"/>
</dbReference>
<dbReference type="AlphaFoldDB" id="A0A9N8MHK8"/>
<evidence type="ECO:0000313" key="2">
    <source>
        <dbReference type="Proteomes" id="UP000662618"/>
    </source>
</evidence>
<reference evidence="1" key="1">
    <citation type="submission" date="2020-12" db="EMBL/GenBank/DDBJ databases">
        <authorList>
            <person name="Rodrigo-Torres L."/>
            <person name="Arahal R. D."/>
            <person name="Lucena T."/>
        </authorList>
    </citation>
    <scope>NUCLEOTIDE SEQUENCE</scope>
    <source>
        <strain evidence="1">CECT 9390</strain>
    </source>
</reference>